<dbReference type="GO" id="GO:0047474">
    <property type="term" value="F:long-chain fatty acid--protein ligase activity"/>
    <property type="evidence" value="ECO:0007669"/>
    <property type="project" value="InterPro"/>
</dbReference>
<dbReference type="GO" id="GO:0008218">
    <property type="term" value="P:bioluminescence"/>
    <property type="evidence" value="ECO:0007669"/>
    <property type="project" value="InterPro"/>
</dbReference>
<dbReference type="EMBL" id="UOFE01000031">
    <property type="protein sequence ID" value="VAW52970.1"/>
    <property type="molecule type" value="Genomic_DNA"/>
</dbReference>
<evidence type="ECO:0000259" key="1">
    <source>
        <dbReference type="Pfam" id="PF04443"/>
    </source>
</evidence>
<feature type="domain" description="Acyl-protein synthetase LuxE" evidence="1">
    <location>
        <begin position="5"/>
        <end position="355"/>
    </location>
</feature>
<proteinExistence type="predicted"/>
<protein>
    <submittedName>
        <fullName evidence="2">Acyl protein synthase/acyl-CoA reductase RfbN</fullName>
    </submittedName>
</protein>
<sequence>MTELDALFKLDPYSISHQKKNDILLEHLSALHEHHLALCEPYCQMAKSFGSLSKKHQTLADFFYMPVQIFKHYELKSIAADKFSKTLTSSGTTSAQVSKIFLDKDTTRYQTKALSSIMRSYLGAKRLPMIIVDTESVIKDRKMFSARGGGIIGMSNFGRNHLYLFDEKMKIRHDELLTFLKEHEGEEIFLFGFTFMVWQHLIRELENSNETLDLSGAILVHSGGWKKLEQEKVDNATFKKRVKEVTGINRIYNFYGMVEQMGSVYMECEKGHLHASLFSDVIVRDVINHKVLPSGQVGIIETLSILPYSYPGHAILTEDQGIIHGIDDCECGRKGTHFSIIGRLPKAEVRGCSDTYEAGA</sequence>
<dbReference type="Pfam" id="PF04443">
    <property type="entry name" value="LuxE"/>
    <property type="match status" value="1"/>
</dbReference>
<dbReference type="Gene3D" id="3.40.50.12780">
    <property type="entry name" value="N-terminal domain of ligase-like"/>
    <property type="match status" value="1"/>
</dbReference>
<organism evidence="2">
    <name type="scientific">hydrothermal vent metagenome</name>
    <dbReference type="NCBI Taxonomy" id="652676"/>
    <lineage>
        <taxon>unclassified sequences</taxon>
        <taxon>metagenomes</taxon>
        <taxon>ecological metagenomes</taxon>
    </lineage>
</organism>
<reference evidence="2" key="1">
    <citation type="submission" date="2018-06" db="EMBL/GenBank/DDBJ databases">
        <authorList>
            <person name="Zhirakovskaya E."/>
        </authorList>
    </citation>
    <scope>NUCLEOTIDE SEQUENCE</scope>
</reference>
<dbReference type="InterPro" id="IPR007534">
    <property type="entry name" value="LuxE"/>
</dbReference>
<dbReference type="InterPro" id="IPR042099">
    <property type="entry name" value="ANL_N_sf"/>
</dbReference>
<evidence type="ECO:0000313" key="2">
    <source>
        <dbReference type="EMBL" id="VAW52970.1"/>
    </source>
</evidence>
<name>A0A3B0WKC3_9ZZZZ</name>
<dbReference type="AlphaFoldDB" id="A0A3B0WKC3"/>
<gene>
    <name evidence="2" type="ORF">MNBD_GAMMA05-1899</name>
</gene>
<accession>A0A3B0WKC3</accession>